<dbReference type="AlphaFoldDB" id="A0A918AI44"/>
<evidence type="ECO:0000313" key="3">
    <source>
        <dbReference type="Proteomes" id="UP000660745"/>
    </source>
</evidence>
<accession>A0A918AI44</accession>
<reference evidence="2" key="1">
    <citation type="journal article" date="2014" name="Int. J. Syst. Evol. Microbiol.">
        <title>Complete genome sequence of Corynebacterium casei LMG S-19264T (=DSM 44701T), isolated from a smear-ripened cheese.</title>
        <authorList>
            <consortium name="US DOE Joint Genome Institute (JGI-PGF)"/>
            <person name="Walter F."/>
            <person name="Albersmeier A."/>
            <person name="Kalinowski J."/>
            <person name="Ruckert C."/>
        </authorList>
    </citation>
    <scope>NUCLEOTIDE SEQUENCE</scope>
    <source>
        <strain evidence="2">CGMCC 4.7430</strain>
    </source>
</reference>
<keyword evidence="1" id="KW-0732">Signal</keyword>
<evidence type="ECO:0000256" key="1">
    <source>
        <dbReference type="SAM" id="SignalP"/>
    </source>
</evidence>
<evidence type="ECO:0008006" key="4">
    <source>
        <dbReference type="Google" id="ProtNLM"/>
    </source>
</evidence>
<dbReference type="InterPro" id="IPR006311">
    <property type="entry name" value="TAT_signal"/>
</dbReference>
<comment type="caution">
    <text evidence="2">The sequence shown here is derived from an EMBL/GenBank/DDBJ whole genome shotgun (WGS) entry which is preliminary data.</text>
</comment>
<name>A0A918AI44_9ACTN</name>
<keyword evidence="3" id="KW-1185">Reference proteome</keyword>
<feature type="signal peptide" evidence="1">
    <location>
        <begin position="1"/>
        <end position="21"/>
    </location>
</feature>
<dbReference type="Proteomes" id="UP000660745">
    <property type="component" value="Unassembled WGS sequence"/>
</dbReference>
<dbReference type="PROSITE" id="PS51318">
    <property type="entry name" value="TAT"/>
    <property type="match status" value="1"/>
</dbReference>
<organism evidence="2 3">
    <name type="scientific">Nonomuraea glycinis</name>
    <dbReference type="NCBI Taxonomy" id="2047744"/>
    <lineage>
        <taxon>Bacteria</taxon>
        <taxon>Bacillati</taxon>
        <taxon>Actinomycetota</taxon>
        <taxon>Actinomycetes</taxon>
        <taxon>Streptosporangiales</taxon>
        <taxon>Streptosporangiaceae</taxon>
        <taxon>Nonomuraea</taxon>
    </lineage>
</organism>
<feature type="chain" id="PRO_5038700873" description="Secreted protein" evidence="1">
    <location>
        <begin position="22"/>
        <end position="114"/>
    </location>
</feature>
<evidence type="ECO:0000313" key="2">
    <source>
        <dbReference type="EMBL" id="GGP18295.1"/>
    </source>
</evidence>
<reference evidence="2" key="2">
    <citation type="submission" date="2020-09" db="EMBL/GenBank/DDBJ databases">
        <authorList>
            <person name="Sun Q."/>
            <person name="Zhou Y."/>
        </authorList>
    </citation>
    <scope>NUCLEOTIDE SEQUENCE</scope>
    <source>
        <strain evidence="2">CGMCC 4.7430</strain>
    </source>
</reference>
<dbReference type="RefSeq" id="WP_189144928.1">
    <property type="nucleotide sequence ID" value="NZ_BMNK01000029.1"/>
</dbReference>
<gene>
    <name evidence="2" type="ORF">GCM10012278_89970</name>
</gene>
<proteinExistence type="predicted"/>
<dbReference type="EMBL" id="BMNK01000029">
    <property type="protein sequence ID" value="GGP18295.1"/>
    <property type="molecule type" value="Genomic_DNA"/>
</dbReference>
<sequence>MFRIVRRSALVSALAMGVALAAIGFTPASAAATPPYALVKLVFRCTHVGPVSVTVQGPGVAASARRNTGTSYFRGRPGVYKIKRLANGRIAPRSRSIAIKKFSTRTINVCSLKW</sequence>
<protein>
    <recommendedName>
        <fullName evidence="4">Secreted protein</fullName>
    </recommendedName>
</protein>